<keyword evidence="2" id="KW-0547">Nucleotide-binding</keyword>
<proteinExistence type="predicted"/>
<keyword evidence="4" id="KW-1278">Translocase</keyword>
<reference evidence="6 7" key="1">
    <citation type="submission" date="2012-07" db="EMBL/GenBank/DDBJ databases">
        <title>The Genome Sequence of Actinomyces neuii subsp. anitratus BVS029A5.</title>
        <authorList>
            <consortium name="The Broad Institute Genome Sequencing Platform"/>
            <person name="Earl A."/>
            <person name="Ward D."/>
            <person name="Feldgarden M."/>
            <person name="Gevers D."/>
            <person name="Saerens B."/>
            <person name="Vaneechoutte M."/>
            <person name="Walker B."/>
            <person name="Young S.K."/>
            <person name="Zeng Q."/>
            <person name="Gargeya S."/>
            <person name="Fitzgerald M."/>
            <person name="Haas B."/>
            <person name="Abouelleil A."/>
            <person name="Alvarado L."/>
            <person name="Arachchi H.M."/>
            <person name="Berlin A."/>
            <person name="Chapman S.B."/>
            <person name="Goldberg J."/>
            <person name="Griggs A."/>
            <person name="Gujja S."/>
            <person name="Hansen M."/>
            <person name="Howarth C."/>
            <person name="Imamovic A."/>
            <person name="Larimer J."/>
            <person name="McCowen C."/>
            <person name="Montmayeur A."/>
            <person name="Murphy C."/>
            <person name="Neiman D."/>
            <person name="Pearson M."/>
            <person name="Priest M."/>
            <person name="Roberts A."/>
            <person name="Saif S."/>
            <person name="Shea T."/>
            <person name="Sisk P."/>
            <person name="Sykes S."/>
            <person name="Wortman J."/>
            <person name="Nusbaum C."/>
            <person name="Birren B."/>
        </authorList>
    </citation>
    <scope>NUCLEOTIDE SEQUENCE [LARGE SCALE GENOMIC DNA]</scope>
    <source>
        <strain evidence="6 7">BVS029A5</strain>
    </source>
</reference>
<sequence length="259" mass="28670">MSTRIEVRNENIYYGDFLAVRGVNMEIEPNSITALIGPSGCGKSTFLRTLDRMHEAIPGAHVEGEVLIEGKNIYDKDVDPVQVRRLVGMVFQRANPFPTMSIYENVLAGVRLNSRRLAKSDADALVEESLRSANLWDEVKDRLDRPGSSLSGGQQQRLCIARTVAVRPKVVLMDEPCSALDPISTLAIEDLMIKLKENYTIVIVTHNMQQAARVSDRTGFFNLEGAGKPGVLVEIDKTDKIFSNPSNKATEDYVSGRFG</sequence>
<dbReference type="SMART" id="SM00382">
    <property type="entry name" value="AAA"/>
    <property type="match status" value="1"/>
</dbReference>
<comment type="caution">
    <text evidence="6">The sequence shown here is derived from an EMBL/GenBank/DDBJ whole genome shotgun (WGS) entry which is preliminary data.</text>
</comment>
<evidence type="ECO:0000256" key="3">
    <source>
        <dbReference type="ARBA" id="ARBA00022840"/>
    </source>
</evidence>
<dbReference type="HOGENOM" id="CLU_000604_1_22_11"/>
<protein>
    <submittedName>
        <fullName evidence="6">Phosphate import ATP-binding protein PstB</fullName>
    </submittedName>
</protein>
<dbReference type="InterPro" id="IPR017871">
    <property type="entry name" value="ABC_transporter-like_CS"/>
</dbReference>
<evidence type="ECO:0000313" key="7">
    <source>
        <dbReference type="Proteomes" id="UP000006075"/>
    </source>
</evidence>
<evidence type="ECO:0000313" key="6">
    <source>
        <dbReference type="EMBL" id="EJZ85835.1"/>
    </source>
</evidence>
<dbReference type="Pfam" id="PF00005">
    <property type="entry name" value="ABC_tran"/>
    <property type="match status" value="1"/>
</dbReference>
<accession>K0ZE99</accession>
<dbReference type="Proteomes" id="UP000006075">
    <property type="component" value="Unassembled WGS sequence"/>
</dbReference>
<dbReference type="InterPro" id="IPR003439">
    <property type="entry name" value="ABC_transporter-like_ATP-bd"/>
</dbReference>
<dbReference type="GO" id="GO:0035435">
    <property type="term" value="P:phosphate ion transmembrane transport"/>
    <property type="evidence" value="ECO:0007669"/>
    <property type="project" value="InterPro"/>
</dbReference>
<dbReference type="AlphaFoldDB" id="K0ZE99"/>
<dbReference type="NCBIfam" id="TIGR00972">
    <property type="entry name" value="3a0107s01c2"/>
    <property type="match status" value="1"/>
</dbReference>
<dbReference type="InterPro" id="IPR005670">
    <property type="entry name" value="PstB-like"/>
</dbReference>
<organism evidence="6 7">
    <name type="scientific">Winkia neuii BV029A5</name>
    <dbReference type="NCBI Taxonomy" id="888439"/>
    <lineage>
        <taxon>Bacteria</taxon>
        <taxon>Bacillati</taxon>
        <taxon>Actinomycetota</taxon>
        <taxon>Actinomycetes</taxon>
        <taxon>Actinomycetales</taxon>
        <taxon>Actinomycetaceae</taxon>
        <taxon>Winkia</taxon>
    </lineage>
</organism>
<evidence type="ECO:0000256" key="1">
    <source>
        <dbReference type="ARBA" id="ARBA00022448"/>
    </source>
</evidence>
<dbReference type="SUPFAM" id="SSF52540">
    <property type="entry name" value="P-loop containing nucleoside triphosphate hydrolases"/>
    <property type="match status" value="1"/>
</dbReference>
<dbReference type="Gene3D" id="3.40.50.300">
    <property type="entry name" value="P-loop containing nucleotide triphosphate hydrolases"/>
    <property type="match status" value="1"/>
</dbReference>
<name>K0ZE99_9ACTO</name>
<dbReference type="PROSITE" id="PS00211">
    <property type="entry name" value="ABC_TRANSPORTER_1"/>
    <property type="match status" value="1"/>
</dbReference>
<feature type="domain" description="ABC transporter" evidence="5">
    <location>
        <begin position="5"/>
        <end position="248"/>
    </location>
</feature>
<dbReference type="PROSITE" id="PS50893">
    <property type="entry name" value="ABC_TRANSPORTER_2"/>
    <property type="match status" value="1"/>
</dbReference>
<dbReference type="GO" id="GO:0005524">
    <property type="term" value="F:ATP binding"/>
    <property type="evidence" value="ECO:0007669"/>
    <property type="project" value="UniProtKB-KW"/>
</dbReference>
<dbReference type="PANTHER" id="PTHR43423:SF1">
    <property type="entry name" value="ABC TRANSPORTER I FAMILY MEMBER 17"/>
    <property type="match status" value="1"/>
</dbReference>
<dbReference type="PATRIC" id="fig|888439.3.peg.1317"/>
<evidence type="ECO:0000256" key="2">
    <source>
        <dbReference type="ARBA" id="ARBA00022741"/>
    </source>
</evidence>
<dbReference type="OrthoDB" id="4283894at2"/>
<dbReference type="GO" id="GO:0016887">
    <property type="term" value="F:ATP hydrolysis activity"/>
    <property type="evidence" value="ECO:0007669"/>
    <property type="project" value="InterPro"/>
</dbReference>
<evidence type="ECO:0000259" key="5">
    <source>
        <dbReference type="PROSITE" id="PS50893"/>
    </source>
</evidence>
<keyword evidence="1" id="KW-0813">Transport</keyword>
<dbReference type="CDD" id="cd03260">
    <property type="entry name" value="ABC_PstB_phosphate_transporter"/>
    <property type="match status" value="1"/>
</dbReference>
<dbReference type="InterPro" id="IPR027417">
    <property type="entry name" value="P-loop_NTPase"/>
</dbReference>
<keyword evidence="7" id="KW-1185">Reference proteome</keyword>
<dbReference type="GO" id="GO:0005315">
    <property type="term" value="F:phosphate transmembrane transporter activity"/>
    <property type="evidence" value="ECO:0007669"/>
    <property type="project" value="InterPro"/>
</dbReference>
<dbReference type="InterPro" id="IPR003593">
    <property type="entry name" value="AAA+_ATPase"/>
</dbReference>
<gene>
    <name evidence="6" type="ORF">HMPREF9240_01308</name>
</gene>
<dbReference type="EMBL" id="AGWP01000007">
    <property type="protein sequence ID" value="EJZ85835.1"/>
    <property type="molecule type" value="Genomic_DNA"/>
</dbReference>
<keyword evidence="3 6" id="KW-0067">ATP-binding</keyword>
<evidence type="ECO:0000256" key="4">
    <source>
        <dbReference type="ARBA" id="ARBA00022967"/>
    </source>
</evidence>
<dbReference type="GO" id="GO:0016020">
    <property type="term" value="C:membrane"/>
    <property type="evidence" value="ECO:0007669"/>
    <property type="project" value="InterPro"/>
</dbReference>
<dbReference type="PANTHER" id="PTHR43423">
    <property type="entry name" value="ABC TRANSPORTER I FAMILY MEMBER 17"/>
    <property type="match status" value="1"/>
</dbReference>
<dbReference type="eggNOG" id="COG1117">
    <property type="taxonomic scope" value="Bacteria"/>
</dbReference>